<reference evidence="2 3" key="1">
    <citation type="submission" date="2019-03" db="EMBL/GenBank/DDBJ databases">
        <title>First draft genome of Liparis tanakae, snailfish: a comprehensive survey of snailfish specific genes.</title>
        <authorList>
            <person name="Kim W."/>
            <person name="Song I."/>
            <person name="Jeong J.-H."/>
            <person name="Kim D."/>
            <person name="Kim S."/>
            <person name="Ryu S."/>
            <person name="Song J.Y."/>
            <person name="Lee S.K."/>
        </authorList>
    </citation>
    <scope>NUCLEOTIDE SEQUENCE [LARGE SCALE GENOMIC DNA]</scope>
    <source>
        <tissue evidence="2">Muscle</tissue>
    </source>
</reference>
<feature type="compositionally biased region" description="Polar residues" evidence="1">
    <location>
        <begin position="48"/>
        <end position="71"/>
    </location>
</feature>
<gene>
    <name evidence="2" type="ORF">EYF80_033348</name>
</gene>
<sequence length="71" mass="7297">MWLQTCIGELEVHATRPSSLSRTAPLATSSRAAGKARCSASRIRSDRLSSVSPPSTGTASCTTMAPASTSS</sequence>
<dbReference type="AlphaFoldDB" id="A0A4Z2GS39"/>
<evidence type="ECO:0000256" key="1">
    <source>
        <dbReference type="SAM" id="MobiDB-lite"/>
    </source>
</evidence>
<accession>A0A4Z2GS39</accession>
<organism evidence="2 3">
    <name type="scientific">Liparis tanakae</name>
    <name type="common">Tanaka's snailfish</name>
    <dbReference type="NCBI Taxonomy" id="230148"/>
    <lineage>
        <taxon>Eukaryota</taxon>
        <taxon>Metazoa</taxon>
        <taxon>Chordata</taxon>
        <taxon>Craniata</taxon>
        <taxon>Vertebrata</taxon>
        <taxon>Euteleostomi</taxon>
        <taxon>Actinopterygii</taxon>
        <taxon>Neopterygii</taxon>
        <taxon>Teleostei</taxon>
        <taxon>Neoteleostei</taxon>
        <taxon>Acanthomorphata</taxon>
        <taxon>Eupercaria</taxon>
        <taxon>Perciformes</taxon>
        <taxon>Cottioidei</taxon>
        <taxon>Cottales</taxon>
        <taxon>Liparidae</taxon>
        <taxon>Liparis</taxon>
    </lineage>
</organism>
<name>A0A4Z2GS39_9TELE</name>
<keyword evidence="3" id="KW-1185">Reference proteome</keyword>
<evidence type="ECO:0000313" key="2">
    <source>
        <dbReference type="EMBL" id="TNN56478.1"/>
    </source>
</evidence>
<proteinExistence type="predicted"/>
<evidence type="ECO:0000313" key="3">
    <source>
        <dbReference type="Proteomes" id="UP000314294"/>
    </source>
</evidence>
<feature type="compositionally biased region" description="Polar residues" evidence="1">
    <location>
        <begin position="17"/>
        <end position="31"/>
    </location>
</feature>
<protein>
    <submittedName>
        <fullName evidence="2">Uncharacterized protein</fullName>
    </submittedName>
</protein>
<dbReference type="EMBL" id="SRLO01000428">
    <property type="protein sequence ID" value="TNN56478.1"/>
    <property type="molecule type" value="Genomic_DNA"/>
</dbReference>
<comment type="caution">
    <text evidence="2">The sequence shown here is derived from an EMBL/GenBank/DDBJ whole genome shotgun (WGS) entry which is preliminary data.</text>
</comment>
<feature type="region of interest" description="Disordered" evidence="1">
    <location>
        <begin position="17"/>
        <end position="71"/>
    </location>
</feature>
<dbReference type="Proteomes" id="UP000314294">
    <property type="component" value="Unassembled WGS sequence"/>
</dbReference>